<reference evidence="1 2" key="1">
    <citation type="journal article" date="2015" name="Sci. Rep.">
        <title>The power of single molecule real-time sequencing technology in the de novo assembly of a eukaryotic genome.</title>
        <authorList>
            <person name="Sakai H."/>
            <person name="Naito K."/>
            <person name="Ogiso-Tanaka E."/>
            <person name="Takahashi Y."/>
            <person name="Iseki K."/>
            <person name="Muto C."/>
            <person name="Satou K."/>
            <person name="Teruya K."/>
            <person name="Shiroma A."/>
            <person name="Shimoji M."/>
            <person name="Hirano T."/>
            <person name="Itoh T."/>
            <person name="Kaga A."/>
            <person name="Tomooka N."/>
        </authorList>
    </citation>
    <scope>NUCLEOTIDE SEQUENCE [LARGE SCALE GENOMIC DNA]</scope>
    <source>
        <strain evidence="2">cv. Shumari</strain>
    </source>
</reference>
<protein>
    <submittedName>
        <fullName evidence="1">Uncharacterized protein</fullName>
    </submittedName>
</protein>
<evidence type="ECO:0000313" key="1">
    <source>
        <dbReference type="EMBL" id="BAT81637.1"/>
    </source>
</evidence>
<dbReference type="Proteomes" id="UP000291084">
    <property type="component" value="Chromosome 3"/>
</dbReference>
<evidence type="ECO:0000313" key="2">
    <source>
        <dbReference type="Proteomes" id="UP000291084"/>
    </source>
</evidence>
<keyword evidence="2" id="KW-1185">Reference proteome</keyword>
<dbReference type="EMBL" id="AP015036">
    <property type="protein sequence ID" value="BAT81637.1"/>
    <property type="molecule type" value="Genomic_DNA"/>
</dbReference>
<proteinExistence type="predicted"/>
<sequence>HPSHSHFSVFKIRAGRGHYCGWFSLALKQYEGLRFWHPCVGQNLSTGSILVIIAIPIFFCEVRFGVLQAAGFGTEHQLQTTLNNPPSSS</sequence>
<feature type="non-terminal residue" evidence="1">
    <location>
        <position position="1"/>
    </location>
</feature>
<name>A0A0S3RM12_PHAAN</name>
<accession>A0A0S3RM12</accession>
<organism evidence="1 2">
    <name type="scientific">Vigna angularis var. angularis</name>
    <dbReference type="NCBI Taxonomy" id="157739"/>
    <lineage>
        <taxon>Eukaryota</taxon>
        <taxon>Viridiplantae</taxon>
        <taxon>Streptophyta</taxon>
        <taxon>Embryophyta</taxon>
        <taxon>Tracheophyta</taxon>
        <taxon>Spermatophyta</taxon>
        <taxon>Magnoliopsida</taxon>
        <taxon>eudicotyledons</taxon>
        <taxon>Gunneridae</taxon>
        <taxon>Pentapetalae</taxon>
        <taxon>rosids</taxon>
        <taxon>fabids</taxon>
        <taxon>Fabales</taxon>
        <taxon>Fabaceae</taxon>
        <taxon>Papilionoideae</taxon>
        <taxon>50 kb inversion clade</taxon>
        <taxon>NPAAA clade</taxon>
        <taxon>indigoferoid/millettioid clade</taxon>
        <taxon>Phaseoleae</taxon>
        <taxon>Vigna</taxon>
    </lineage>
</organism>
<gene>
    <name evidence="1" type="primary">Vigan.03G141000</name>
    <name evidence="1" type="ORF">VIGAN_03141000</name>
</gene>
<dbReference type="AlphaFoldDB" id="A0A0S3RM12"/>